<feature type="compositionally biased region" description="Polar residues" evidence="1">
    <location>
        <begin position="70"/>
        <end position="80"/>
    </location>
</feature>
<feature type="compositionally biased region" description="Polar residues" evidence="1">
    <location>
        <begin position="1"/>
        <end position="11"/>
    </location>
</feature>
<evidence type="ECO:0000313" key="3">
    <source>
        <dbReference type="Proteomes" id="UP000297814"/>
    </source>
</evidence>
<proteinExistence type="predicted"/>
<accession>A0A4Z1G9N7</accession>
<evidence type="ECO:0000256" key="1">
    <source>
        <dbReference type="SAM" id="MobiDB-lite"/>
    </source>
</evidence>
<organism evidence="2 3">
    <name type="scientific">Botrytis hyacinthi</name>
    <dbReference type="NCBI Taxonomy" id="278943"/>
    <lineage>
        <taxon>Eukaryota</taxon>
        <taxon>Fungi</taxon>
        <taxon>Dikarya</taxon>
        <taxon>Ascomycota</taxon>
        <taxon>Pezizomycotina</taxon>
        <taxon>Leotiomycetes</taxon>
        <taxon>Helotiales</taxon>
        <taxon>Sclerotiniaceae</taxon>
        <taxon>Botrytis</taxon>
    </lineage>
</organism>
<evidence type="ECO:0000313" key="2">
    <source>
        <dbReference type="EMBL" id="TGO33694.1"/>
    </source>
</evidence>
<reference evidence="2 3" key="1">
    <citation type="submission" date="2017-12" db="EMBL/GenBank/DDBJ databases">
        <title>Comparative genomics of Botrytis spp.</title>
        <authorList>
            <person name="Valero-Jimenez C.A."/>
            <person name="Tapia P."/>
            <person name="Veloso J."/>
            <person name="Silva-Moreno E."/>
            <person name="Staats M."/>
            <person name="Valdes J.H."/>
            <person name="Van Kan J.A.L."/>
        </authorList>
    </citation>
    <scope>NUCLEOTIDE SEQUENCE [LARGE SCALE GENOMIC DNA]</scope>
    <source>
        <strain evidence="2 3">Bh0001</strain>
    </source>
</reference>
<name>A0A4Z1G9N7_9HELO</name>
<keyword evidence="3" id="KW-1185">Reference proteome</keyword>
<feature type="compositionally biased region" description="Basic and acidic residues" evidence="1">
    <location>
        <begin position="159"/>
        <end position="168"/>
    </location>
</feature>
<feature type="region of interest" description="Disordered" evidence="1">
    <location>
        <begin position="63"/>
        <end position="168"/>
    </location>
</feature>
<gene>
    <name evidence="2" type="ORF">BHYA_0231g00060</name>
</gene>
<dbReference type="Proteomes" id="UP000297814">
    <property type="component" value="Unassembled WGS sequence"/>
</dbReference>
<protein>
    <submittedName>
        <fullName evidence="2">Uncharacterized protein</fullName>
    </submittedName>
</protein>
<dbReference type="EMBL" id="PQXK01000231">
    <property type="protein sequence ID" value="TGO33694.1"/>
    <property type="molecule type" value="Genomic_DNA"/>
</dbReference>
<dbReference type="AlphaFoldDB" id="A0A4Z1G9N7"/>
<sequence length="168" mass="18055">MPNQNNHSNNKAVDGKQLPPIRLPGESMQQSYDRIARGARGLREDPDSLLAHSIRRPWGNSAEHLHVHSNHQGNNSTSCFEITANPHYRSGTSSSGQHSPSAQQTSIGSGAVTSNGNASRQSNPEAQRDNSGWNTASPHAQNTGTSTWNGRDQPGGENFKSDDSGGYQ</sequence>
<feature type="compositionally biased region" description="Low complexity" evidence="1">
    <location>
        <begin position="90"/>
        <end position="104"/>
    </location>
</feature>
<feature type="region of interest" description="Disordered" evidence="1">
    <location>
        <begin position="1"/>
        <end position="48"/>
    </location>
</feature>
<comment type="caution">
    <text evidence="2">The sequence shown here is derived from an EMBL/GenBank/DDBJ whole genome shotgun (WGS) entry which is preliminary data.</text>
</comment>
<feature type="compositionally biased region" description="Polar residues" evidence="1">
    <location>
        <begin position="105"/>
        <end position="150"/>
    </location>
</feature>